<evidence type="ECO:0000313" key="2">
    <source>
        <dbReference type="Proteomes" id="UP001201262"/>
    </source>
</evidence>
<keyword evidence="2" id="KW-1185">Reference proteome</keyword>
<accession>A0AAD4KHD9</accession>
<organism evidence="1 2">
    <name type="scientific">Talaromyces proteolyticus</name>
    <dbReference type="NCBI Taxonomy" id="1131652"/>
    <lineage>
        <taxon>Eukaryota</taxon>
        <taxon>Fungi</taxon>
        <taxon>Dikarya</taxon>
        <taxon>Ascomycota</taxon>
        <taxon>Pezizomycotina</taxon>
        <taxon>Eurotiomycetes</taxon>
        <taxon>Eurotiomycetidae</taxon>
        <taxon>Eurotiales</taxon>
        <taxon>Trichocomaceae</taxon>
        <taxon>Talaromyces</taxon>
        <taxon>Talaromyces sect. Bacilispori</taxon>
    </lineage>
</organism>
<dbReference type="AlphaFoldDB" id="A0AAD4KHD9"/>
<name>A0AAD4KHD9_9EURO</name>
<protein>
    <submittedName>
        <fullName evidence="1">Uncharacterized protein</fullName>
    </submittedName>
</protein>
<comment type="caution">
    <text evidence="1">The sequence shown here is derived from an EMBL/GenBank/DDBJ whole genome shotgun (WGS) entry which is preliminary data.</text>
</comment>
<gene>
    <name evidence="1" type="ORF">BGW36DRAFT_363599</name>
</gene>
<proteinExistence type="predicted"/>
<dbReference type="Proteomes" id="UP001201262">
    <property type="component" value="Unassembled WGS sequence"/>
</dbReference>
<sequence>MVCASFLISSPSHLSKDINLSPHQDIFESHPLPALQSALIEYYSQRIKYHAQELACVEKGKTDMEFFKFDKCGDVISGRRSVHQFVNLVDKLSYSTDFYSGLKAKLTSKELFRIVEQLAHILRPIQGAEAFCHVAQQCLGFGNIKVILLNSLASRKVKAWPLPKEDFPVTRRMEVRISNKNQKRKNVHAEMRLMTYLLGFEVANSNISPYFPYLGVSKRTCPSLRAHASRDGPIRNSR</sequence>
<reference evidence="1" key="1">
    <citation type="submission" date="2021-12" db="EMBL/GenBank/DDBJ databases">
        <title>Convergent genome expansion in fungi linked to evolution of root-endophyte symbiosis.</title>
        <authorList>
            <consortium name="DOE Joint Genome Institute"/>
            <person name="Ke Y.-H."/>
            <person name="Bonito G."/>
            <person name="Liao H.-L."/>
            <person name="Looney B."/>
            <person name="Rojas-Flechas A."/>
            <person name="Nash J."/>
            <person name="Hameed K."/>
            <person name="Schadt C."/>
            <person name="Martin F."/>
            <person name="Crous P.W."/>
            <person name="Miettinen O."/>
            <person name="Magnuson J.K."/>
            <person name="Labbe J."/>
            <person name="Jacobson D."/>
            <person name="Doktycz M.J."/>
            <person name="Veneault-Fourrey C."/>
            <person name="Kuo A."/>
            <person name="Mondo S."/>
            <person name="Calhoun S."/>
            <person name="Riley R."/>
            <person name="Ohm R."/>
            <person name="LaButti K."/>
            <person name="Andreopoulos B."/>
            <person name="Pangilinan J."/>
            <person name="Nolan M."/>
            <person name="Tritt A."/>
            <person name="Clum A."/>
            <person name="Lipzen A."/>
            <person name="Daum C."/>
            <person name="Barry K."/>
            <person name="Grigoriev I.V."/>
            <person name="Vilgalys R."/>
        </authorList>
    </citation>
    <scope>NUCLEOTIDE SEQUENCE</scope>
    <source>
        <strain evidence="1">PMI_201</strain>
    </source>
</reference>
<dbReference type="EMBL" id="JAJTJA010000012">
    <property type="protein sequence ID" value="KAH8691262.1"/>
    <property type="molecule type" value="Genomic_DNA"/>
</dbReference>
<dbReference type="GeneID" id="70244766"/>
<evidence type="ECO:0000313" key="1">
    <source>
        <dbReference type="EMBL" id="KAH8691262.1"/>
    </source>
</evidence>
<dbReference type="RefSeq" id="XP_046067354.1">
    <property type="nucleotide sequence ID" value="XM_046214479.1"/>
</dbReference>